<feature type="region of interest" description="Disordered" evidence="1">
    <location>
        <begin position="26"/>
        <end position="69"/>
    </location>
</feature>
<proteinExistence type="predicted"/>
<dbReference type="EMBL" id="JRNN01000020">
    <property type="protein sequence ID" value="KGF37073.1"/>
    <property type="molecule type" value="Genomic_DNA"/>
</dbReference>
<dbReference type="AlphaFoldDB" id="A0A095ZQR7"/>
<comment type="caution">
    <text evidence="2">The sequence shown here is derived from an EMBL/GenBank/DDBJ whole genome shotgun (WGS) entry which is preliminary data.</text>
</comment>
<accession>A0A095ZQR7</accession>
<feature type="compositionally biased region" description="Acidic residues" evidence="1">
    <location>
        <begin position="33"/>
        <end position="46"/>
    </location>
</feature>
<dbReference type="RefSeq" id="WP_036871490.1">
    <property type="nucleotide sequence ID" value="NZ_JRNN01000020.1"/>
</dbReference>
<gene>
    <name evidence="2" type="ORF">HMPREF2137_00895</name>
</gene>
<feature type="compositionally biased region" description="Polar residues" evidence="1">
    <location>
        <begin position="51"/>
        <end position="63"/>
    </location>
</feature>
<evidence type="ECO:0000256" key="1">
    <source>
        <dbReference type="SAM" id="MobiDB-lite"/>
    </source>
</evidence>
<evidence type="ECO:0000313" key="3">
    <source>
        <dbReference type="Proteomes" id="UP000029556"/>
    </source>
</evidence>
<reference evidence="2 3" key="1">
    <citation type="submission" date="2014-07" db="EMBL/GenBank/DDBJ databases">
        <authorList>
            <person name="McCorrison J."/>
            <person name="Sanka R."/>
            <person name="Torralba M."/>
            <person name="Gillis M."/>
            <person name="Haft D.H."/>
            <person name="Methe B."/>
            <person name="Sutton G."/>
            <person name="Nelson K.E."/>
        </authorList>
    </citation>
    <scope>NUCLEOTIDE SEQUENCE [LARGE SCALE GENOMIC DNA]</scope>
    <source>
        <strain evidence="2 3">DNF00853</strain>
    </source>
</reference>
<sequence length="69" mass="7683">MKKKKYFTPNVEIVSTEMQQNLLAGSGIKSSMDGDDSDWEVVDDSETSSSARNATGSSKSFNSDWEIEW</sequence>
<dbReference type="Proteomes" id="UP000029556">
    <property type="component" value="Unassembled WGS sequence"/>
</dbReference>
<evidence type="ECO:0000313" key="2">
    <source>
        <dbReference type="EMBL" id="KGF37073.1"/>
    </source>
</evidence>
<dbReference type="OrthoDB" id="9968575at2"/>
<organism evidence="2 3">
    <name type="scientific">Hoylesella buccalis DNF00853</name>
    <dbReference type="NCBI Taxonomy" id="1401074"/>
    <lineage>
        <taxon>Bacteria</taxon>
        <taxon>Pseudomonadati</taxon>
        <taxon>Bacteroidota</taxon>
        <taxon>Bacteroidia</taxon>
        <taxon>Bacteroidales</taxon>
        <taxon>Prevotellaceae</taxon>
        <taxon>Hoylesella</taxon>
    </lineage>
</organism>
<protein>
    <submittedName>
        <fullName evidence="2">Uncharacterized protein</fullName>
    </submittedName>
</protein>
<name>A0A095ZQR7_9BACT</name>